<evidence type="ECO:0008006" key="4">
    <source>
        <dbReference type="Google" id="ProtNLM"/>
    </source>
</evidence>
<proteinExistence type="predicted"/>
<organism evidence="2 3">
    <name type="scientific">Candidatus Mycobacterium wuenschmannii</name>
    <dbReference type="NCBI Taxonomy" id="3027808"/>
    <lineage>
        <taxon>Bacteria</taxon>
        <taxon>Bacillati</taxon>
        <taxon>Actinomycetota</taxon>
        <taxon>Actinomycetes</taxon>
        <taxon>Mycobacteriales</taxon>
        <taxon>Mycobacteriaceae</taxon>
        <taxon>Mycobacterium</taxon>
    </lineage>
</organism>
<accession>A0ABY8W7V7</accession>
<dbReference type="EMBL" id="CP126981">
    <property type="protein sequence ID" value="WIM89844.1"/>
    <property type="molecule type" value="Genomic_DNA"/>
</dbReference>
<dbReference type="RefSeq" id="WP_285190586.1">
    <property type="nucleotide sequence ID" value="NZ_CP126981.1"/>
</dbReference>
<name>A0ABY8W7V7_9MYCO</name>
<evidence type="ECO:0000313" key="3">
    <source>
        <dbReference type="Proteomes" id="UP001236585"/>
    </source>
</evidence>
<feature type="signal peptide" evidence="1">
    <location>
        <begin position="1"/>
        <end position="27"/>
    </location>
</feature>
<protein>
    <recommendedName>
        <fullName evidence="4">PE-PGRS family protein</fullName>
    </recommendedName>
</protein>
<dbReference type="Proteomes" id="UP001236585">
    <property type="component" value="Chromosome"/>
</dbReference>
<reference evidence="2 3" key="1">
    <citation type="journal article" date="2023" name="Microbiol. Resour. Announc.">
        <title>Complete Genome Sequence of Mycobacterium wuenschmanii, a novel Nontuberculous Mycobacterium Isolated from a captive population of Amazon Milk Frogs.</title>
        <authorList>
            <person name="Hicks J."/>
            <person name="Zeineldin M."/>
            <person name="Ward H."/>
            <person name="Wuenschmann A."/>
            <person name="Camp P."/>
            <person name="Farrell D."/>
            <person name="Lehman K."/>
            <person name="Thacker T."/>
            <person name="Cuthbert E."/>
        </authorList>
    </citation>
    <scope>NUCLEOTIDE SEQUENCE [LARGE SCALE GENOMIC DNA]</scope>
    <source>
        <strain evidence="2 3">Wuenschmanii</strain>
    </source>
</reference>
<evidence type="ECO:0000256" key="1">
    <source>
        <dbReference type="SAM" id="SignalP"/>
    </source>
</evidence>
<sequence>MHSISRPTPALGGLTLAGIALAGAALAAIGQSAPTLSGVTPNLQQREVKLIDAASDFVLTDWGTVFTDAQANLTALQADIAAVPLQSDLETLFGGFSTELTADLQSSATAFQTFADSLPDTLQSVSTDLAAGKFTDAFVTLDTTGLNSLEDIGKPLFDLLNTTARGTGEITELGILGTLAQDATNAFNSVFTTGGAFELSKALLTPEITATFELANNFDAIEASFASGDYTEALAEIQNIPSGYIGALLNGFVPVVDGVPTTEAFPGLLDLNSGALEYFFVTIPTEIANSLGISATDTAASTLVDSASLIDPTSFADLVTSLFGSL</sequence>
<keyword evidence="1" id="KW-0732">Signal</keyword>
<feature type="chain" id="PRO_5045190596" description="PE-PGRS family protein" evidence="1">
    <location>
        <begin position="28"/>
        <end position="326"/>
    </location>
</feature>
<evidence type="ECO:0000313" key="2">
    <source>
        <dbReference type="EMBL" id="WIM89844.1"/>
    </source>
</evidence>
<gene>
    <name evidence="2" type="ORF">PT015_10685</name>
</gene>
<keyword evidence="3" id="KW-1185">Reference proteome</keyword>